<dbReference type="Proteomes" id="UP000694421">
    <property type="component" value="Unplaced"/>
</dbReference>
<sequence length="311" mass="35876">MSKHRKKFIALVDKAMADGKKMAPEEQMFSYKGILYPTTVCSLEVFKALESFEARSDDVFLAGYPKSGTNWVGQILTDLVLTSAKHNEDENNLDDDELEEFPYLEVGDPEKYQRMANLPSRRVIFTHLQPDNLPNSVFKNKAKILLLIRNPKDVATSFYYFTNGIAALPSYTTWENFFTAFMNGEMAWGSYFDYVFEWNKHADDSNVMTITYEELKEVTLGVKHISEFFDLHLTDEEIQGVVDRSSFQAMKENSDKTHGALGNVLFRKGSVSDWKNLFNEDHNQKMDSMFEERLSGTKLGRKIKYDIYCKP</sequence>
<name>A0A8D0E9L0_SALMN</name>
<dbReference type="Pfam" id="PF00685">
    <property type="entry name" value="Sulfotransfer_1"/>
    <property type="match status" value="1"/>
</dbReference>
<dbReference type="AlphaFoldDB" id="A0A8D0E9L0"/>
<comment type="similarity">
    <text evidence="1 3">Belongs to the sulfotransferase 1 family.</text>
</comment>
<protein>
    <recommendedName>
        <fullName evidence="3">Sulfotransferase</fullName>
        <ecNumber evidence="3">2.8.2.-</ecNumber>
    </recommendedName>
</protein>
<dbReference type="GO" id="GO:0008146">
    <property type="term" value="F:sulfotransferase activity"/>
    <property type="evidence" value="ECO:0007669"/>
    <property type="project" value="InterPro"/>
</dbReference>
<dbReference type="OMA" id="WGCYFEY"/>
<dbReference type="Ensembl" id="ENSSMRT00000033592.1">
    <property type="protein sequence ID" value="ENSSMRP00000028805.1"/>
    <property type="gene ID" value="ENSSMRG00000022154.1"/>
</dbReference>
<reference evidence="5" key="1">
    <citation type="submission" date="2025-08" db="UniProtKB">
        <authorList>
            <consortium name="Ensembl"/>
        </authorList>
    </citation>
    <scope>IDENTIFICATION</scope>
</reference>
<dbReference type="PANTHER" id="PTHR11783">
    <property type="entry name" value="SULFOTRANSFERASE SULT"/>
    <property type="match status" value="1"/>
</dbReference>
<evidence type="ECO:0000259" key="4">
    <source>
        <dbReference type="Pfam" id="PF00685"/>
    </source>
</evidence>
<dbReference type="SUPFAM" id="SSF52540">
    <property type="entry name" value="P-loop containing nucleoside triphosphate hydrolases"/>
    <property type="match status" value="1"/>
</dbReference>
<keyword evidence="6" id="KW-1185">Reference proteome</keyword>
<evidence type="ECO:0000256" key="1">
    <source>
        <dbReference type="ARBA" id="ARBA00005771"/>
    </source>
</evidence>
<accession>A0A8D0E9L0</accession>
<evidence type="ECO:0000256" key="2">
    <source>
        <dbReference type="ARBA" id="ARBA00022679"/>
    </source>
</evidence>
<keyword evidence="2 3" id="KW-0808">Transferase</keyword>
<dbReference type="EC" id="2.8.2.-" evidence="3"/>
<evidence type="ECO:0000313" key="5">
    <source>
        <dbReference type="Ensembl" id="ENSSMRP00000028805.1"/>
    </source>
</evidence>
<dbReference type="GeneTree" id="ENSGT00940000165210"/>
<proteinExistence type="inferred from homology"/>
<feature type="domain" description="Sulfotransferase" evidence="4">
    <location>
        <begin position="57"/>
        <end position="297"/>
    </location>
</feature>
<evidence type="ECO:0000256" key="3">
    <source>
        <dbReference type="RuleBase" id="RU361155"/>
    </source>
</evidence>
<evidence type="ECO:0000313" key="6">
    <source>
        <dbReference type="Proteomes" id="UP000694421"/>
    </source>
</evidence>
<dbReference type="InterPro" id="IPR027417">
    <property type="entry name" value="P-loop_NTPase"/>
</dbReference>
<organism evidence="5 6">
    <name type="scientific">Salvator merianae</name>
    <name type="common">Argentine black and white tegu</name>
    <name type="synonym">Tupinambis merianae</name>
    <dbReference type="NCBI Taxonomy" id="96440"/>
    <lineage>
        <taxon>Eukaryota</taxon>
        <taxon>Metazoa</taxon>
        <taxon>Chordata</taxon>
        <taxon>Craniata</taxon>
        <taxon>Vertebrata</taxon>
        <taxon>Euteleostomi</taxon>
        <taxon>Lepidosauria</taxon>
        <taxon>Squamata</taxon>
        <taxon>Bifurcata</taxon>
        <taxon>Unidentata</taxon>
        <taxon>Episquamata</taxon>
        <taxon>Laterata</taxon>
        <taxon>Teiioidea</taxon>
        <taxon>Teiidae</taxon>
        <taxon>Salvator</taxon>
    </lineage>
</organism>
<reference evidence="5" key="2">
    <citation type="submission" date="2025-09" db="UniProtKB">
        <authorList>
            <consortium name="Ensembl"/>
        </authorList>
    </citation>
    <scope>IDENTIFICATION</scope>
</reference>
<dbReference type="Gene3D" id="3.40.50.300">
    <property type="entry name" value="P-loop containing nucleotide triphosphate hydrolases"/>
    <property type="match status" value="1"/>
</dbReference>
<dbReference type="InterPro" id="IPR000863">
    <property type="entry name" value="Sulfotransferase_dom"/>
</dbReference>